<feature type="transmembrane region" description="Helical" evidence="7">
    <location>
        <begin position="411"/>
        <end position="432"/>
    </location>
</feature>
<dbReference type="GO" id="GO:0050839">
    <property type="term" value="F:cell adhesion molecule binding"/>
    <property type="evidence" value="ECO:0007669"/>
    <property type="project" value="TreeGrafter"/>
</dbReference>
<dbReference type="PROSITE" id="PS50835">
    <property type="entry name" value="IG_LIKE"/>
    <property type="match status" value="4"/>
</dbReference>
<dbReference type="EMBL" id="SWLE01000017">
    <property type="protein sequence ID" value="TNM89347.1"/>
    <property type="molecule type" value="Genomic_DNA"/>
</dbReference>
<keyword evidence="7" id="KW-1133">Transmembrane helix</keyword>
<dbReference type="Pfam" id="PF07679">
    <property type="entry name" value="I-set"/>
    <property type="match status" value="1"/>
</dbReference>
<dbReference type="GO" id="GO:0005886">
    <property type="term" value="C:plasma membrane"/>
    <property type="evidence" value="ECO:0007669"/>
    <property type="project" value="TreeGrafter"/>
</dbReference>
<evidence type="ECO:0000313" key="11">
    <source>
        <dbReference type="Proteomes" id="UP000516260"/>
    </source>
</evidence>
<dbReference type="PANTHER" id="PTHR11640">
    <property type="entry name" value="NEPHRIN"/>
    <property type="match status" value="1"/>
</dbReference>
<comment type="subcellular location">
    <subcellularLocation>
        <location evidence="1">Membrane</location>
        <topology evidence="1">Single-pass type I membrane protein</topology>
    </subcellularLocation>
</comment>
<keyword evidence="5" id="KW-0393">Immunoglobulin domain</keyword>
<feature type="chain" id="PRO_5021232826" description="Ig-like domain-containing protein" evidence="8">
    <location>
        <begin position="19"/>
        <end position="526"/>
    </location>
</feature>
<dbReference type="InterPro" id="IPR007110">
    <property type="entry name" value="Ig-like_dom"/>
</dbReference>
<dbReference type="GO" id="GO:0005911">
    <property type="term" value="C:cell-cell junction"/>
    <property type="evidence" value="ECO:0007669"/>
    <property type="project" value="TreeGrafter"/>
</dbReference>
<dbReference type="InterPro" id="IPR013098">
    <property type="entry name" value="Ig_I-set"/>
</dbReference>
<evidence type="ECO:0000256" key="2">
    <source>
        <dbReference type="ARBA" id="ARBA00023136"/>
    </source>
</evidence>
<proteinExistence type="predicted"/>
<evidence type="ECO:0000256" key="1">
    <source>
        <dbReference type="ARBA" id="ARBA00004479"/>
    </source>
</evidence>
<keyword evidence="7" id="KW-0812">Transmembrane</keyword>
<dbReference type="SMART" id="SM00409">
    <property type="entry name" value="IG"/>
    <property type="match status" value="4"/>
</dbReference>
<keyword evidence="4" id="KW-0325">Glycoprotein</keyword>
<accession>A0A4Z2BBY9</accession>
<evidence type="ECO:0000256" key="5">
    <source>
        <dbReference type="ARBA" id="ARBA00023319"/>
    </source>
</evidence>
<name>A0A4Z2BBY9_9TELE</name>
<keyword evidence="11" id="KW-1185">Reference proteome</keyword>
<feature type="compositionally biased region" description="Acidic residues" evidence="6">
    <location>
        <begin position="513"/>
        <end position="526"/>
    </location>
</feature>
<dbReference type="SMART" id="SM00408">
    <property type="entry name" value="IGc2"/>
    <property type="match status" value="3"/>
</dbReference>
<comment type="caution">
    <text evidence="10">The sequence shown here is derived from an EMBL/GenBank/DDBJ whole genome shotgun (WGS) entry which is preliminary data.</text>
</comment>
<dbReference type="Gene3D" id="2.60.40.10">
    <property type="entry name" value="Immunoglobulins"/>
    <property type="match status" value="4"/>
</dbReference>
<evidence type="ECO:0000256" key="4">
    <source>
        <dbReference type="ARBA" id="ARBA00023180"/>
    </source>
</evidence>
<organism evidence="10 11">
    <name type="scientific">Takifugu bimaculatus</name>
    <dbReference type="NCBI Taxonomy" id="433685"/>
    <lineage>
        <taxon>Eukaryota</taxon>
        <taxon>Metazoa</taxon>
        <taxon>Chordata</taxon>
        <taxon>Craniata</taxon>
        <taxon>Vertebrata</taxon>
        <taxon>Euteleostomi</taxon>
        <taxon>Actinopterygii</taxon>
        <taxon>Neopterygii</taxon>
        <taxon>Teleostei</taxon>
        <taxon>Neoteleostei</taxon>
        <taxon>Acanthomorphata</taxon>
        <taxon>Eupercaria</taxon>
        <taxon>Tetraodontiformes</taxon>
        <taxon>Tetradontoidea</taxon>
        <taxon>Tetraodontidae</taxon>
        <taxon>Takifugu</taxon>
    </lineage>
</organism>
<dbReference type="Proteomes" id="UP000516260">
    <property type="component" value="Chromosome 4"/>
</dbReference>
<dbReference type="GO" id="GO:0098609">
    <property type="term" value="P:cell-cell adhesion"/>
    <property type="evidence" value="ECO:0007669"/>
    <property type="project" value="TreeGrafter"/>
</dbReference>
<dbReference type="PANTHER" id="PTHR11640:SF164">
    <property type="entry name" value="MAM DOMAIN-CONTAINING GLYCOSYLPHOSPHATIDYLINOSITOL ANCHOR PROTEIN 1"/>
    <property type="match status" value="1"/>
</dbReference>
<evidence type="ECO:0000259" key="9">
    <source>
        <dbReference type="PROSITE" id="PS50835"/>
    </source>
</evidence>
<reference evidence="10 11" key="1">
    <citation type="submission" date="2019-04" db="EMBL/GenBank/DDBJ databases">
        <title>The sequence and de novo assembly of Takifugu bimaculatus genome using PacBio and Hi-C technologies.</title>
        <authorList>
            <person name="Xu P."/>
            <person name="Liu B."/>
            <person name="Zhou Z."/>
        </authorList>
    </citation>
    <scope>NUCLEOTIDE SEQUENCE [LARGE SCALE GENOMIC DNA]</scope>
    <source>
        <strain evidence="10">TB-2018</strain>
        <tissue evidence="10">Muscle</tissue>
    </source>
</reference>
<protein>
    <recommendedName>
        <fullName evidence="9">Ig-like domain-containing protein</fullName>
    </recommendedName>
</protein>
<gene>
    <name evidence="10" type="ORF">fugu_003581</name>
</gene>
<dbReference type="InterPro" id="IPR003598">
    <property type="entry name" value="Ig_sub2"/>
</dbReference>
<dbReference type="InterPro" id="IPR036179">
    <property type="entry name" value="Ig-like_dom_sf"/>
</dbReference>
<feature type="domain" description="Ig-like" evidence="9">
    <location>
        <begin position="229"/>
        <end position="311"/>
    </location>
</feature>
<dbReference type="Pfam" id="PF13927">
    <property type="entry name" value="Ig_3"/>
    <property type="match status" value="1"/>
</dbReference>
<sequence>MILAALSFLHACLWTTAALSGEGSSDATLTVSPGDIVLLPCSSAGGLAPRSTTWARNGRELIRGGGPEQGALPGGERLSLLPDGTLNIAEVTPGDEGSYLCNATLQDNSTFLAQVRLRVTSDPGNLTTSISPASALSNGTLFVSRGSDVSFNCSTSSGSSRELAWAFRGAAASNGSLVSTSGPWLVFRIAAIQPGDQGLYVCSSLDNVTQQEVEASSELLVYYVSDRHPECMWTPVQDPSHALFNCTWPGTYPTPRLSWVEHREDRTYASEVTDNLSLLLNRSSLSDGQKLTCVARHVALAPETGKSCTLTIRPPFPEGEPLAMAQEGASITLTCTEATSAPPANTTWRKGLQQEDVTPGLKYALSEDGPALRLTIRNVSKDDEGVYFCRSENLLGVRELEVYLTVRTSSAYTGVIIGIFVAAVIVASPIVLAKSLYSNRHRVCLGNMSRKEDGGDVMNLVESDDEPVFQDAVPRLPPLTNGHQTTLVQIHRIPSSDQEDPEGPDPSPVQQEDTVETEEPESLVTF</sequence>
<evidence type="ECO:0000256" key="8">
    <source>
        <dbReference type="SAM" id="SignalP"/>
    </source>
</evidence>
<dbReference type="InterPro" id="IPR003599">
    <property type="entry name" value="Ig_sub"/>
</dbReference>
<evidence type="ECO:0000256" key="6">
    <source>
        <dbReference type="SAM" id="MobiDB-lite"/>
    </source>
</evidence>
<dbReference type="SUPFAM" id="SSF48726">
    <property type="entry name" value="Immunoglobulin"/>
    <property type="match status" value="3"/>
</dbReference>
<feature type="domain" description="Ig-like" evidence="9">
    <location>
        <begin position="31"/>
        <end position="118"/>
    </location>
</feature>
<keyword evidence="8" id="KW-0732">Signal</keyword>
<dbReference type="InterPro" id="IPR051275">
    <property type="entry name" value="Cell_adhesion_signaling"/>
</dbReference>
<keyword evidence="3" id="KW-1015">Disulfide bond</keyword>
<dbReference type="AlphaFoldDB" id="A0A4Z2BBY9"/>
<feature type="domain" description="Ig-like" evidence="9">
    <location>
        <begin position="314"/>
        <end position="405"/>
    </location>
</feature>
<evidence type="ECO:0000256" key="3">
    <source>
        <dbReference type="ARBA" id="ARBA00023157"/>
    </source>
</evidence>
<evidence type="ECO:0000313" key="10">
    <source>
        <dbReference type="EMBL" id="TNM89347.1"/>
    </source>
</evidence>
<feature type="region of interest" description="Disordered" evidence="6">
    <location>
        <begin position="490"/>
        <end position="526"/>
    </location>
</feature>
<keyword evidence="2 7" id="KW-0472">Membrane</keyword>
<feature type="signal peptide" evidence="8">
    <location>
        <begin position="1"/>
        <end position="18"/>
    </location>
</feature>
<evidence type="ECO:0000256" key="7">
    <source>
        <dbReference type="SAM" id="Phobius"/>
    </source>
</evidence>
<feature type="domain" description="Ig-like" evidence="9">
    <location>
        <begin position="132"/>
        <end position="214"/>
    </location>
</feature>
<dbReference type="InterPro" id="IPR013783">
    <property type="entry name" value="Ig-like_fold"/>
</dbReference>